<feature type="signal peptide" evidence="8">
    <location>
        <begin position="1"/>
        <end position="21"/>
    </location>
</feature>
<dbReference type="PANTHER" id="PTHR24276">
    <property type="entry name" value="POLYSERASE-RELATED"/>
    <property type="match status" value="1"/>
</dbReference>
<organism evidence="10 11">
    <name type="scientific">Galleria mellonella</name>
    <name type="common">Greater wax moth</name>
    <dbReference type="NCBI Taxonomy" id="7137"/>
    <lineage>
        <taxon>Eukaryota</taxon>
        <taxon>Metazoa</taxon>
        <taxon>Ecdysozoa</taxon>
        <taxon>Arthropoda</taxon>
        <taxon>Hexapoda</taxon>
        <taxon>Insecta</taxon>
        <taxon>Pterygota</taxon>
        <taxon>Neoptera</taxon>
        <taxon>Endopterygota</taxon>
        <taxon>Lepidoptera</taxon>
        <taxon>Glossata</taxon>
        <taxon>Ditrysia</taxon>
        <taxon>Pyraloidea</taxon>
        <taxon>Pyralidae</taxon>
        <taxon>Galleriinae</taxon>
        <taxon>Galleria</taxon>
    </lineage>
</organism>
<keyword evidence="3 6" id="KW-0378">Hydrolase</keyword>
<evidence type="ECO:0000256" key="7">
    <source>
        <dbReference type="SAM" id="Phobius"/>
    </source>
</evidence>
<dbReference type="GO" id="GO:0006508">
    <property type="term" value="P:proteolysis"/>
    <property type="evidence" value="ECO:0007669"/>
    <property type="project" value="UniProtKB-KW"/>
</dbReference>
<protein>
    <submittedName>
        <fullName evidence="11">Transmembrane protease serine 9-like</fullName>
    </submittedName>
</protein>
<keyword evidence="5" id="KW-1015">Disulfide bond</keyword>
<evidence type="ECO:0000313" key="10">
    <source>
        <dbReference type="Proteomes" id="UP001652740"/>
    </source>
</evidence>
<dbReference type="InParanoid" id="A0A6J3C8E5"/>
<proteinExistence type="inferred from homology"/>
<dbReference type="PROSITE" id="PS50240">
    <property type="entry name" value="TRYPSIN_DOM"/>
    <property type="match status" value="2"/>
</dbReference>
<evidence type="ECO:0000256" key="1">
    <source>
        <dbReference type="ARBA" id="ARBA00007664"/>
    </source>
</evidence>
<keyword evidence="2 6" id="KW-0645">Protease</keyword>
<dbReference type="InterPro" id="IPR043504">
    <property type="entry name" value="Peptidase_S1_PA_chymotrypsin"/>
</dbReference>
<dbReference type="Pfam" id="PF00089">
    <property type="entry name" value="Trypsin"/>
    <property type="match status" value="2"/>
</dbReference>
<dbReference type="SMART" id="SM00020">
    <property type="entry name" value="Tryp_SPc"/>
    <property type="match status" value="2"/>
</dbReference>
<evidence type="ECO:0000259" key="9">
    <source>
        <dbReference type="PROSITE" id="PS50240"/>
    </source>
</evidence>
<feature type="transmembrane region" description="Helical" evidence="7">
    <location>
        <begin position="260"/>
        <end position="281"/>
    </location>
</feature>
<dbReference type="GO" id="GO:0090729">
    <property type="term" value="F:toxin activity"/>
    <property type="evidence" value="ECO:0007669"/>
    <property type="project" value="UniProtKB-KW"/>
</dbReference>
<feature type="chain" id="PRO_5047236705" evidence="8">
    <location>
        <begin position="22"/>
        <end position="520"/>
    </location>
</feature>
<dbReference type="Gene3D" id="2.40.10.10">
    <property type="entry name" value="Trypsin-like serine proteases"/>
    <property type="match status" value="2"/>
</dbReference>
<dbReference type="GeneID" id="116413519"/>
<dbReference type="AlphaFoldDB" id="A0A6J3C8E5"/>
<dbReference type="InterPro" id="IPR001314">
    <property type="entry name" value="Peptidase_S1A"/>
</dbReference>
<keyword evidence="10" id="KW-1185">Reference proteome</keyword>
<evidence type="ECO:0000256" key="5">
    <source>
        <dbReference type="ARBA" id="ARBA00023157"/>
    </source>
</evidence>
<keyword evidence="7" id="KW-0812">Transmembrane</keyword>
<feature type="domain" description="Peptidase S1" evidence="9">
    <location>
        <begin position="29"/>
        <end position="261"/>
    </location>
</feature>
<dbReference type="CDD" id="cd00190">
    <property type="entry name" value="Tryp_SPc"/>
    <property type="match status" value="2"/>
</dbReference>
<evidence type="ECO:0000256" key="8">
    <source>
        <dbReference type="SAM" id="SignalP"/>
    </source>
</evidence>
<name>A0A6J3C8E5_GALME</name>
<dbReference type="PRINTS" id="PR00722">
    <property type="entry name" value="CHYMOTRYPSIN"/>
</dbReference>
<evidence type="ECO:0000256" key="2">
    <source>
        <dbReference type="ARBA" id="ARBA00022670"/>
    </source>
</evidence>
<dbReference type="InterPro" id="IPR050430">
    <property type="entry name" value="Peptidase_S1"/>
</dbReference>
<gene>
    <name evidence="11" type="primary">LOC116413519</name>
</gene>
<dbReference type="InterPro" id="IPR018114">
    <property type="entry name" value="TRYPSIN_HIS"/>
</dbReference>
<dbReference type="GO" id="GO:0005576">
    <property type="term" value="C:extracellular region"/>
    <property type="evidence" value="ECO:0007669"/>
    <property type="project" value="UniProtKB-SubCell"/>
</dbReference>
<keyword evidence="7" id="KW-1133">Transmembrane helix</keyword>
<dbReference type="InterPro" id="IPR009003">
    <property type="entry name" value="Peptidase_S1_PA"/>
</dbReference>
<keyword evidence="4 6" id="KW-0720">Serine protease</keyword>
<comment type="similarity">
    <text evidence="1">Belongs to the peptidase S1 family.</text>
</comment>
<dbReference type="SUPFAM" id="SSF50494">
    <property type="entry name" value="Trypsin-like serine proteases"/>
    <property type="match status" value="2"/>
</dbReference>
<sequence>MCSHKMHLAAFILTLAVSVGAAPKNPQRIVGGSVTTIGQYPEMASMLINWSGSIFSQACGGSIINARSILSAAHCFFGDVASRWRVRVGSIHANSGGVVHELNLIILHENYITSTLDNDIAILRTSTYIVYNNIVRPAVIAGTAYNLYDNSVVWAVGWGSTSVGGTLSEELRHVQIWSINQATCRNIYSEIGLTVTDNMLCSGWLDVGGRDQCQGDSGGPLFHDRVVVGICSLGHQCALARYPGVNTRVSRYTRWIQANALFKMRIILVLYLIGVAAVVAVPRNPQRIVGGAVTDISRYPEITSLLYSWNGVIFSQACGGTILNQRSILSAAHCFVGDLVSRWRIRVGSSYANSGGIIHGVSNIVLHQKYNIVTQDNDIAILHTVYNIVYNNFVKAASILGPNFNLGYNEEVWAAGWGAVAYNGPPSEQLRHVLVWTVNHTECADRYREVKLDVTPNMLCSGWLDVGGRDQCQGDSGGPLYYNGVVVGIASWGLDCGNPYFPGVNTRVSNYFYWISINII</sequence>
<evidence type="ECO:0000256" key="3">
    <source>
        <dbReference type="ARBA" id="ARBA00022801"/>
    </source>
</evidence>
<evidence type="ECO:0000256" key="6">
    <source>
        <dbReference type="RuleBase" id="RU363034"/>
    </source>
</evidence>
<dbReference type="PANTHER" id="PTHR24276:SF98">
    <property type="entry name" value="FI18310P1-RELATED"/>
    <property type="match status" value="1"/>
</dbReference>
<dbReference type="FunCoup" id="A0A6J3C8E5">
    <property type="interactions" value="66"/>
</dbReference>
<dbReference type="Proteomes" id="UP001652740">
    <property type="component" value="Unplaced"/>
</dbReference>
<reference evidence="11" key="1">
    <citation type="submission" date="2025-08" db="UniProtKB">
        <authorList>
            <consortium name="RefSeq"/>
        </authorList>
    </citation>
    <scope>IDENTIFICATION</scope>
    <source>
        <tissue evidence="11">Whole larvae</tissue>
    </source>
</reference>
<dbReference type="GO" id="GO:0004252">
    <property type="term" value="F:serine-type endopeptidase activity"/>
    <property type="evidence" value="ECO:0007669"/>
    <property type="project" value="InterPro"/>
</dbReference>
<dbReference type="PROSITE" id="PS00135">
    <property type="entry name" value="TRYPSIN_SER"/>
    <property type="match status" value="2"/>
</dbReference>
<accession>A0A6J3C8E5</accession>
<feature type="domain" description="Peptidase S1" evidence="9">
    <location>
        <begin position="288"/>
        <end position="520"/>
    </location>
</feature>
<dbReference type="KEGG" id="gmw:116413519"/>
<evidence type="ECO:0000256" key="4">
    <source>
        <dbReference type="ARBA" id="ARBA00022825"/>
    </source>
</evidence>
<dbReference type="InterPro" id="IPR001254">
    <property type="entry name" value="Trypsin_dom"/>
</dbReference>
<keyword evidence="8" id="KW-0732">Signal</keyword>
<dbReference type="PROSITE" id="PS00134">
    <property type="entry name" value="TRYPSIN_HIS"/>
    <property type="match status" value="2"/>
</dbReference>
<dbReference type="InterPro" id="IPR033116">
    <property type="entry name" value="TRYPSIN_SER"/>
</dbReference>
<dbReference type="RefSeq" id="XP_031768972.2">
    <property type="nucleotide sequence ID" value="XM_031913112.2"/>
</dbReference>
<keyword evidence="7" id="KW-0472">Membrane</keyword>
<evidence type="ECO:0000313" key="11">
    <source>
        <dbReference type="RefSeq" id="XP_031768972.2"/>
    </source>
</evidence>